<accession>A0A821XT34</accession>
<dbReference type="EMBL" id="CAJOBZ010000073">
    <property type="protein sequence ID" value="CAF4951633.1"/>
    <property type="molecule type" value="Genomic_DNA"/>
</dbReference>
<reference evidence="2" key="1">
    <citation type="submission" date="2021-02" db="EMBL/GenBank/DDBJ databases">
        <authorList>
            <person name="Steward A R."/>
        </authorList>
    </citation>
    <scope>NUCLEOTIDE SEQUENCE</scope>
</reference>
<proteinExistence type="predicted"/>
<dbReference type="SMART" id="SM00700">
    <property type="entry name" value="JHBP"/>
    <property type="match status" value="1"/>
</dbReference>
<dbReference type="Proteomes" id="UP000663880">
    <property type="component" value="Unassembled WGS sequence"/>
</dbReference>
<feature type="signal peptide" evidence="1">
    <location>
        <begin position="1"/>
        <end position="19"/>
    </location>
</feature>
<dbReference type="AlphaFoldDB" id="A0A821XT34"/>
<dbReference type="PANTHER" id="PTHR11008">
    <property type="entry name" value="PROTEIN TAKEOUT-LIKE PROTEIN"/>
    <property type="match status" value="1"/>
</dbReference>
<protein>
    <submittedName>
        <fullName evidence="2">Uncharacterized protein</fullName>
    </submittedName>
</protein>
<evidence type="ECO:0000313" key="3">
    <source>
        <dbReference type="Proteomes" id="UP000663880"/>
    </source>
</evidence>
<dbReference type="Pfam" id="PF06585">
    <property type="entry name" value="JHBP"/>
    <property type="match status" value="1"/>
</dbReference>
<organism evidence="2 3">
    <name type="scientific">Pieris macdunnoughi</name>
    <dbReference type="NCBI Taxonomy" id="345717"/>
    <lineage>
        <taxon>Eukaryota</taxon>
        <taxon>Metazoa</taxon>
        <taxon>Ecdysozoa</taxon>
        <taxon>Arthropoda</taxon>
        <taxon>Hexapoda</taxon>
        <taxon>Insecta</taxon>
        <taxon>Pterygota</taxon>
        <taxon>Neoptera</taxon>
        <taxon>Endopterygota</taxon>
        <taxon>Lepidoptera</taxon>
        <taxon>Glossata</taxon>
        <taxon>Ditrysia</taxon>
        <taxon>Papilionoidea</taxon>
        <taxon>Pieridae</taxon>
        <taxon>Pierinae</taxon>
        <taxon>Pieris</taxon>
    </lineage>
</organism>
<gene>
    <name evidence="2" type="ORF">PMACD_LOCUS15746</name>
</gene>
<evidence type="ECO:0000256" key="1">
    <source>
        <dbReference type="SAM" id="SignalP"/>
    </source>
</evidence>
<sequence length="243" mass="27493">MSAIFYTFLLVLQIAIIQSTNPREYGKCDVRDSDCLTKQVQLRVPEITSDLIAEIAARHLDPLIIDVAEIDIAGVKINFYKAVLRGIKNVVIENVELDSSRRQMRVVAHTDAIVKGRYSVDGNVLGFVINEDGDAEINSKNFQIGYVMPYEIVNDSNGKAVFDLKSYSFSYDIKDSVQYNFTNLFKGNKGLSDSMHHFLNRNTGWSKVLITTYGKPLLDMIAGKMFNAFRSYLLVHPIDEMVY</sequence>
<keyword evidence="3" id="KW-1185">Reference proteome</keyword>
<keyword evidence="1" id="KW-0732">Signal</keyword>
<comment type="caution">
    <text evidence="2">The sequence shown here is derived from an EMBL/GenBank/DDBJ whole genome shotgun (WGS) entry which is preliminary data.</text>
</comment>
<dbReference type="InterPro" id="IPR010562">
    <property type="entry name" value="Haemolymph_juvenile_hormone-bd"/>
</dbReference>
<feature type="chain" id="PRO_5032539296" evidence="1">
    <location>
        <begin position="20"/>
        <end position="243"/>
    </location>
</feature>
<name>A0A821XT34_9NEOP</name>
<dbReference type="InterPro" id="IPR038606">
    <property type="entry name" value="To_sf"/>
</dbReference>
<dbReference type="PANTHER" id="PTHR11008:SF32">
    <property type="entry name" value="CIRCADIAN CLOCK-CONTROLLED PROTEIN DAYWAKE-RELATED"/>
    <property type="match status" value="1"/>
</dbReference>
<dbReference type="Gene3D" id="3.15.10.30">
    <property type="entry name" value="Haemolymph juvenile hormone binding protein"/>
    <property type="match status" value="1"/>
</dbReference>
<evidence type="ECO:0000313" key="2">
    <source>
        <dbReference type="EMBL" id="CAF4951633.1"/>
    </source>
</evidence>
<dbReference type="GO" id="GO:0005615">
    <property type="term" value="C:extracellular space"/>
    <property type="evidence" value="ECO:0007669"/>
    <property type="project" value="TreeGrafter"/>
</dbReference>
<dbReference type="OrthoDB" id="8113209at2759"/>